<keyword evidence="5" id="KW-0804">Transcription</keyword>
<sequence length="470" mass="50167">MAGLQTNSAGESLLVTLDRDSGEPLHRQLAAAVRDGVRSGRLRRGTTLPPTRRLAGELGVSRGVVVEAYQQLVSEGYLTSRTGGYTEVAATPAAQPVPSAPAAPAAPAVDFGYGRYDVSNFPRAAWLRSIRRAYAQAPNERFGYLTGRGVPELHEALADYLNRVRGTAAFPDTVVVSNGYAQGIALTAQVLAARGARRIAVEDPSADDDLRPLARTMGLDVVGVPVDDDGVRIDVLDGVDADALVLTPTHQWPTGAVLSAPRRAAVLRWAAARGALVVEDDYDAEYRYDRSPVGTMQGLAPDLVAYSGTASKTLAPGLRLGWLVLPRSLVDEVAEAKLLADRGSPVLDQLAFADFLAHGEFDRHLRRMRPIYRRRRDVLLAALAALLPELEPAGISAGLHLVAWLPDGVDEATVVAAAARRGVRVNGVTPYRLSPAERGGLIFGYSALNERVVADGVARLATAFADVRRK</sequence>
<dbReference type="SMART" id="SM00345">
    <property type="entry name" value="HTH_GNTR"/>
    <property type="match status" value="1"/>
</dbReference>
<dbReference type="PANTHER" id="PTHR46577">
    <property type="entry name" value="HTH-TYPE TRANSCRIPTIONAL REGULATORY PROTEIN GABR"/>
    <property type="match status" value="1"/>
</dbReference>
<dbReference type="InterPro" id="IPR051446">
    <property type="entry name" value="HTH_trans_reg/aminotransferase"/>
</dbReference>
<dbReference type="Gene3D" id="1.10.10.10">
    <property type="entry name" value="Winged helix-like DNA-binding domain superfamily/Winged helix DNA-binding domain"/>
    <property type="match status" value="1"/>
</dbReference>
<reference evidence="8" key="1">
    <citation type="submission" date="2016-10" db="EMBL/GenBank/DDBJ databases">
        <authorList>
            <person name="Varghese N."/>
            <person name="Submissions S."/>
        </authorList>
    </citation>
    <scope>NUCLEOTIDE SEQUENCE [LARGE SCALE GENOMIC DNA]</scope>
    <source>
        <strain evidence="8">DSM 45079</strain>
    </source>
</reference>
<keyword evidence="8" id="KW-1185">Reference proteome</keyword>
<dbReference type="InterPro" id="IPR000524">
    <property type="entry name" value="Tscrpt_reg_HTH_GntR"/>
</dbReference>
<dbReference type="SUPFAM" id="SSF53383">
    <property type="entry name" value="PLP-dependent transferases"/>
    <property type="match status" value="1"/>
</dbReference>
<organism evidence="7 8">
    <name type="scientific">Jiangella alkaliphila</name>
    <dbReference type="NCBI Taxonomy" id="419479"/>
    <lineage>
        <taxon>Bacteria</taxon>
        <taxon>Bacillati</taxon>
        <taxon>Actinomycetota</taxon>
        <taxon>Actinomycetes</taxon>
        <taxon>Jiangellales</taxon>
        <taxon>Jiangellaceae</taxon>
        <taxon>Jiangella</taxon>
    </lineage>
</organism>
<evidence type="ECO:0000256" key="1">
    <source>
        <dbReference type="ARBA" id="ARBA00005384"/>
    </source>
</evidence>
<proteinExistence type="inferred from homology"/>
<dbReference type="InterPro" id="IPR036390">
    <property type="entry name" value="WH_DNA-bd_sf"/>
</dbReference>
<dbReference type="CDD" id="cd00609">
    <property type="entry name" value="AAT_like"/>
    <property type="match status" value="1"/>
</dbReference>
<dbReference type="GO" id="GO:0008483">
    <property type="term" value="F:transaminase activity"/>
    <property type="evidence" value="ECO:0007669"/>
    <property type="project" value="UniProtKB-KW"/>
</dbReference>
<evidence type="ECO:0000259" key="6">
    <source>
        <dbReference type="PROSITE" id="PS50949"/>
    </source>
</evidence>
<dbReference type="PRINTS" id="PR00035">
    <property type="entry name" value="HTHGNTR"/>
</dbReference>
<evidence type="ECO:0000256" key="3">
    <source>
        <dbReference type="ARBA" id="ARBA00023015"/>
    </source>
</evidence>
<dbReference type="GO" id="GO:0003700">
    <property type="term" value="F:DNA-binding transcription factor activity"/>
    <property type="evidence" value="ECO:0007669"/>
    <property type="project" value="InterPro"/>
</dbReference>
<dbReference type="GO" id="GO:0030170">
    <property type="term" value="F:pyridoxal phosphate binding"/>
    <property type="evidence" value="ECO:0007669"/>
    <property type="project" value="InterPro"/>
</dbReference>
<keyword evidence="2" id="KW-0663">Pyridoxal phosphate</keyword>
<dbReference type="CDD" id="cd07377">
    <property type="entry name" value="WHTH_GntR"/>
    <property type="match status" value="1"/>
</dbReference>
<dbReference type="Pfam" id="PF00392">
    <property type="entry name" value="GntR"/>
    <property type="match status" value="1"/>
</dbReference>
<dbReference type="Pfam" id="PF00155">
    <property type="entry name" value="Aminotran_1_2"/>
    <property type="match status" value="1"/>
</dbReference>
<dbReference type="GO" id="GO:0003677">
    <property type="term" value="F:DNA binding"/>
    <property type="evidence" value="ECO:0007669"/>
    <property type="project" value="UniProtKB-KW"/>
</dbReference>
<evidence type="ECO:0000313" key="8">
    <source>
        <dbReference type="Proteomes" id="UP000182977"/>
    </source>
</evidence>
<dbReference type="OrthoDB" id="594134at2"/>
<dbReference type="PANTHER" id="PTHR46577:SF1">
    <property type="entry name" value="HTH-TYPE TRANSCRIPTIONAL REGULATORY PROTEIN GABR"/>
    <property type="match status" value="1"/>
</dbReference>
<evidence type="ECO:0000256" key="4">
    <source>
        <dbReference type="ARBA" id="ARBA00023125"/>
    </source>
</evidence>
<dbReference type="AlphaFoldDB" id="A0A1H2J838"/>
<comment type="similarity">
    <text evidence="1">In the C-terminal section; belongs to the class-I pyridoxal-phosphate-dependent aminotransferase family.</text>
</comment>
<keyword evidence="4" id="KW-0238">DNA-binding</keyword>
<dbReference type="Proteomes" id="UP000182977">
    <property type="component" value="Chromosome I"/>
</dbReference>
<dbReference type="InterPro" id="IPR015421">
    <property type="entry name" value="PyrdxlP-dep_Trfase_major"/>
</dbReference>
<name>A0A1H2J838_9ACTN</name>
<dbReference type="InterPro" id="IPR004839">
    <property type="entry name" value="Aminotransferase_I/II_large"/>
</dbReference>
<evidence type="ECO:0000313" key="7">
    <source>
        <dbReference type="EMBL" id="SDU52472.1"/>
    </source>
</evidence>
<dbReference type="SUPFAM" id="SSF46785">
    <property type="entry name" value="Winged helix' DNA-binding domain"/>
    <property type="match status" value="1"/>
</dbReference>
<dbReference type="PROSITE" id="PS50949">
    <property type="entry name" value="HTH_GNTR"/>
    <property type="match status" value="1"/>
</dbReference>
<protein>
    <submittedName>
        <fullName evidence="7">GntR family transcriptional regulator / MocR family aminotransferase</fullName>
    </submittedName>
</protein>
<evidence type="ECO:0000256" key="5">
    <source>
        <dbReference type="ARBA" id="ARBA00023163"/>
    </source>
</evidence>
<keyword evidence="7" id="KW-0808">Transferase</keyword>
<keyword evidence="3" id="KW-0805">Transcription regulation</keyword>
<accession>A0A1H2J838</accession>
<dbReference type="STRING" id="419479.SAMN04488563_2401"/>
<gene>
    <name evidence="7" type="ORF">SAMN04488563_2401</name>
</gene>
<dbReference type="Gene3D" id="3.40.640.10">
    <property type="entry name" value="Type I PLP-dependent aspartate aminotransferase-like (Major domain)"/>
    <property type="match status" value="1"/>
</dbReference>
<keyword evidence="7" id="KW-0032">Aminotransferase</keyword>
<feature type="domain" description="HTH gntR-type" evidence="6">
    <location>
        <begin position="23"/>
        <end position="91"/>
    </location>
</feature>
<dbReference type="InterPro" id="IPR015424">
    <property type="entry name" value="PyrdxlP-dep_Trfase"/>
</dbReference>
<dbReference type="RefSeq" id="WP_046768547.1">
    <property type="nucleotide sequence ID" value="NZ_KQ061226.1"/>
</dbReference>
<dbReference type="InterPro" id="IPR036388">
    <property type="entry name" value="WH-like_DNA-bd_sf"/>
</dbReference>
<evidence type="ECO:0000256" key="2">
    <source>
        <dbReference type="ARBA" id="ARBA00022898"/>
    </source>
</evidence>
<dbReference type="EMBL" id="LT629791">
    <property type="protein sequence ID" value="SDU52472.1"/>
    <property type="molecule type" value="Genomic_DNA"/>
</dbReference>